<comment type="caution">
    <text evidence="2">The sequence shown here is derived from an EMBL/GenBank/DDBJ whole genome shotgun (WGS) entry which is preliminary data.</text>
</comment>
<sequence length="176" mass="20486">MRAGRDRVARREARFMGDVSIRLAGQEDRPVVECLIQLYLYDMTDIFHFPIGPDGRFEYDFLDRFWRRPYLIAWRGELAGFVLVIDESPITGATDRQFVAEFFVLRAYRGRGVGAQAFREVLRANPGRWQIGVMERNLAASAFWRSVTTAYAPEAFSQQFDGEHWRVYEFETAPCL</sequence>
<feature type="domain" description="N-acetyltransferase" evidence="1">
    <location>
        <begin position="19"/>
        <end position="174"/>
    </location>
</feature>
<accession>A0ABU0MBH7</accession>
<evidence type="ECO:0000313" key="2">
    <source>
        <dbReference type="EMBL" id="MDQ0518316.1"/>
    </source>
</evidence>
<dbReference type="Gene3D" id="3.40.630.30">
    <property type="match status" value="1"/>
</dbReference>
<protein>
    <submittedName>
        <fullName evidence="2">Acetyltransferase</fullName>
    </submittedName>
</protein>
<gene>
    <name evidence="2" type="ORF">QO015_003929</name>
</gene>
<proteinExistence type="predicted"/>
<dbReference type="InterPro" id="IPR016181">
    <property type="entry name" value="Acyl_CoA_acyltransferase"/>
</dbReference>
<reference evidence="2 3" key="1">
    <citation type="submission" date="2023-07" db="EMBL/GenBank/DDBJ databases">
        <title>Genomic Encyclopedia of Type Strains, Phase IV (KMG-IV): sequencing the most valuable type-strain genomes for metagenomic binning, comparative biology and taxonomic classification.</title>
        <authorList>
            <person name="Goeker M."/>
        </authorList>
    </citation>
    <scope>NUCLEOTIDE SEQUENCE [LARGE SCALE GENOMIC DNA]</scope>
    <source>
        <strain evidence="2 3">B1-1</strain>
    </source>
</reference>
<dbReference type="Pfam" id="PF00583">
    <property type="entry name" value="Acetyltransf_1"/>
    <property type="match status" value="1"/>
</dbReference>
<keyword evidence="3" id="KW-1185">Reference proteome</keyword>
<name>A0ABU0MBH7_9HYPH</name>
<dbReference type="RefSeq" id="WP_307291001.1">
    <property type="nucleotide sequence ID" value="NZ_JAUSWJ010000001.1"/>
</dbReference>
<dbReference type="PROSITE" id="PS51186">
    <property type="entry name" value="GNAT"/>
    <property type="match status" value="1"/>
</dbReference>
<dbReference type="Proteomes" id="UP001223743">
    <property type="component" value="Unassembled WGS sequence"/>
</dbReference>
<dbReference type="SUPFAM" id="SSF55729">
    <property type="entry name" value="Acyl-CoA N-acyltransferases (Nat)"/>
    <property type="match status" value="1"/>
</dbReference>
<dbReference type="InterPro" id="IPR000182">
    <property type="entry name" value="GNAT_dom"/>
</dbReference>
<dbReference type="EMBL" id="JAUSWJ010000001">
    <property type="protein sequence ID" value="MDQ0518316.1"/>
    <property type="molecule type" value="Genomic_DNA"/>
</dbReference>
<dbReference type="CDD" id="cd04301">
    <property type="entry name" value="NAT_SF"/>
    <property type="match status" value="1"/>
</dbReference>
<organism evidence="2 3">
    <name type="scientific">Kaistia geumhonensis</name>
    <dbReference type="NCBI Taxonomy" id="410839"/>
    <lineage>
        <taxon>Bacteria</taxon>
        <taxon>Pseudomonadati</taxon>
        <taxon>Pseudomonadota</taxon>
        <taxon>Alphaproteobacteria</taxon>
        <taxon>Hyphomicrobiales</taxon>
        <taxon>Kaistiaceae</taxon>
        <taxon>Kaistia</taxon>
    </lineage>
</organism>
<evidence type="ECO:0000313" key="3">
    <source>
        <dbReference type="Proteomes" id="UP001223743"/>
    </source>
</evidence>
<evidence type="ECO:0000259" key="1">
    <source>
        <dbReference type="PROSITE" id="PS51186"/>
    </source>
</evidence>